<dbReference type="Pfam" id="PF03787">
    <property type="entry name" value="RAMPs"/>
    <property type="match status" value="1"/>
</dbReference>
<evidence type="ECO:0000259" key="7">
    <source>
        <dbReference type="Pfam" id="PF03787"/>
    </source>
</evidence>
<dbReference type="InterPro" id="IPR005537">
    <property type="entry name" value="RAMP_III_fam"/>
</dbReference>
<evidence type="ECO:0000256" key="1">
    <source>
        <dbReference type="ARBA" id="ARBA00003088"/>
    </source>
</evidence>
<sequence>MNNMNLIEFNKMYLDIITPVNIASNEKLNTTDYIYDSKNQVAYFLNPLLWHKFIYTKKLFPAYMDFINDKTKPRKILYKWLIEQGYNIEDIKEVVKYKLIAHENIDKISKDSLNDIILQTKLIDGSAYIPGSTLKGLIRTAILYDLLQKNPHLKQRLWQSLERAINGNKSYDEIKRVENNLNRLLTAEIEGTGKREYTKYDKKSTKSEYYNFMQGIKLSDAMAEIKHNNLVLLKKIDLAVKDNYIKENSLSVYRECIEPKTRFYFDMQIEKRFTQKLNINSAEDILIMIQNFFDASNELLSSAFGKDYGFLFNDTNLGNTYIGGGTGFLTKTLVAYLAPTKMKAKEFISRYLNMKFKQRVNRGIRDTKIAPRTLKATKYNGKLTLLGIAKIGKV</sequence>
<dbReference type="InterPro" id="IPR010173">
    <property type="entry name" value="CRISPR-assoc_Csm5"/>
</dbReference>
<dbReference type="NCBIfam" id="TIGR01899">
    <property type="entry name" value="cas_TM1807_csm5"/>
    <property type="match status" value="1"/>
</dbReference>
<evidence type="ECO:0000313" key="9">
    <source>
        <dbReference type="Proteomes" id="UP000255234"/>
    </source>
</evidence>
<dbReference type="PANTHER" id="PTHR38007:SF1">
    <property type="entry name" value="CRISPR SYSTEM CMS PROTEIN CSM5"/>
    <property type="match status" value="1"/>
</dbReference>
<keyword evidence="5" id="KW-0051">Antiviral defense</keyword>
<evidence type="ECO:0000313" key="8">
    <source>
        <dbReference type="EMBL" id="STY70880.1"/>
    </source>
</evidence>
<evidence type="ECO:0000256" key="3">
    <source>
        <dbReference type="ARBA" id="ARBA00016113"/>
    </source>
</evidence>
<gene>
    <name evidence="8" type="ORF">NCTC10571_01030</name>
</gene>
<evidence type="ECO:0000256" key="4">
    <source>
        <dbReference type="ARBA" id="ARBA00022884"/>
    </source>
</evidence>
<dbReference type="PANTHER" id="PTHR38007">
    <property type="entry name" value="CRISPR SYSTEM CMS PROTEIN CSM5"/>
    <property type="match status" value="1"/>
</dbReference>
<proteinExistence type="inferred from homology"/>
<comment type="function">
    <text evidence="1">This subunit might be involved in maturation of a crRNA intermediate to its mature form.</text>
</comment>
<feature type="domain" description="CRISPR type III-associated protein" evidence="7">
    <location>
        <begin position="17"/>
        <end position="278"/>
    </location>
</feature>
<organism evidence="8 9">
    <name type="scientific">Megamonas hypermegale</name>
    <dbReference type="NCBI Taxonomy" id="158847"/>
    <lineage>
        <taxon>Bacteria</taxon>
        <taxon>Bacillati</taxon>
        <taxon>Bacillota</taxon>
        <taxon>Negativicutes</taxon>
        <taxon>Selenomonadales</taxon>
        <taxon>Selenomonadaceae</taxon>
        <taxon>Megamonas</taxon>
    </lineage>
</organism>
<dbReference type="GO" id="GO:0051607">
    <property type="term" value="P:defense response to virus"/>
    <property type="evidence" value="ECO:0007669"/>
    <property type="project" value="UniProtKB-KW"/>
</dbReference>
<dbReference type="EMBL" id="UGPP01000001">
    <property type="protein sequence ID" value="STY70880.1"/>
    <property type="molecule type" value="Genomic_DNA"/>
</dbReference>
<accession>A0A378NR73</accession>
<dbReference type="Proteomes" id="UP000255234">
    <property type="component" value="Unassembled WGS sequence"/>
</dbReference>
<reference evidence="8 9" key="1">
    <citation type="submission" date="2018-06" db="EMBL/GenBank/DDBJ databases">
        <authorList>
            <consortium name="Pathogen Informatics"/>
            <person name="Doyle S."/>
        </authorList>
    </citation>
    <scope>NUCLEOTIDE SEQUENCE [LARGE SCALE GENOMIC DNA]</scope>
    <source>
        <strain evidence="8 9">NCTC10571</strain>
    </source>
</reference>
<evidence type="ECO:0000256" key="6">
    <source>
        <dbReference type="ARBA" id="ARBA00031720"/>
    </source>
</evidence>
<dbReference type="AlphaFoldDB" id="A0A378NR73"/>
<dbReference type="GO" id="GO:0003723">
    <property type="term" value="F:RNA binding"/>
    <property type="evidence" value="ECO:0007669"/>
    <property type="project" value="UniProtKB-KW"/>
</dbReference>
<evidence type="ECO:0000256" key="5">
    <source>
        <dbReference type="ARBA" id="ARBA00023118"/>
    </source>
</evidence>
<evidence type="ECO:0000256" key="2">
    <source>
        <dbReference type="ARBA" id="ARBA00006680"/>
    </source>
</evidence>
<name>A0A378NR73_9FIRM</name>
<keyword evidence="4" id="KW-0694">RNA-binding</keyword>
<protein>
    <recommendedName>
        <fullName evidence="3">CRISPR system Cms protein Csm5</fullName>
    </recommendedName>
    <alternativeName>
        <fullName evidence="6">CRISPR type III A-associated protein Csm5</fullName>
    </alternativeName>
</protein>
<dbReference type="RefSeq" id="WP_115151329.1">
    <property type="nucleotide sequence ID" value="NZ_UGPP01000001.1"/>
</dbReference>
<comment type="similarity">
    <text evidence="2">Belongs to the CRISPR-associated Csm5 family.</text>
</comment>